<proteinExistence type="predicted"/>
<protein>
    <submittedName>
        <fullName evidence="1">Uncharacterized protein</fullName>
    </submittedName>
</protein>
<evidence type="ECO:0000313" key="2">
    <source>
        <dbReference type="Proteomes" id="UP000204221"/>
    </source>
</evidence>
<organism evidence="1 2">
    <name type="scientific">Actinoalloteichus hoggarensis</name>
    <dbReference type="NCBI Taxonomy" id="1470176"/>
    <lineage>
        <taxon>Bacteria</taxon>
        <taxon>Bacillati</taxon>
        <taxon>Actinomycetota</taxon>
        <taxon>Actinomycetes</taxon>
        <taxon>Pseudonocardiales</taxon>
        <taxon>Pseudonocardiaceae</taxon>
        <taxon>Actinoalloteichus</taxon>
    </lineage>
</organism>
<dbReference type="EMBL" id="CP022521">
    <property type="protein sequence ID" value="ASO21017.1"/>
    <property type="molecule type" value="Genomic_DNA"/>
</dbReference>
<keyword evidence="2" id="KW-1185">Reference proteome</keyword>
<gene>
    <name evidence="1" type="ORF">AHOG_16955</name>
</gene>
<dbReference type="AlphaFoldDB" id="A0A221W6I4"/>
<name>A0A221W6I4_9PSEU</name>
<dbReference type="Proteomes" id="UP000204221">
    <property type="component" value="Chromosome"/>
</dbReference>
<sequence length="85" mass="9321">MAVFVLGLAVISGSVVYVDEARTRRERSRRKTEPGAPNGLEAAPRGLAGDRPLWQDCAVWHGVLTQPSVLHRVFAGVKRSRTRLA</sequence>
<accession>A0A221W6I4</accession>
<reference evidence="1 2" key="1">
    <citation type="submission" date="2017-07" db="EMBL/GenBank/DDBJ databases">
        <title>Complete genome sequence of Actinoalloteichus hoggarensis DSM 45943, type strain of Actinoalloteichus hoggarensis.</title>
        <authorList>
            <person name="Ruckert C."/>
            <person name="Nouioui I."/>
            <person name="Willmese J."/>
            <person name="van Wezel G."/>
            <person name="Klenk H.-P."/>
            <person name="Kalinowski J."/>
            <person name="Zotchev S.B."/>
        </authorList>
    </citation>
    <scope>NUCLEOTIDE SEQUENCE [LARGE SCALE GENOMIC DNA]</scope>
    <source>
        <strain evidence="1 2">DSM 45943</strain>
    </source>
</reference>
<evidence type="ECO:0000313" key="1">
    <source>
        <dbReference type="EMBL" id="ASO21017.1"/>
    </source>
</evidence>
<dbReference type="KEGG" id="ahg:AHOG_16955"/>